<organism evidence="1 2">
    <name type="scientific">Miscanthus lutarioriparius</name>
    <dbReference type="NCBI Taxonomy" id="422564"/>
    <lineage>
        <taxon>Eukaryota</taxon>
        <taxon>Viridiplantae</taxon>
        <taxon>Streptophyta</taxon>
        <taxon>Embryophyta</taxon>
        <taxon>Tracheophyta</taxon>
        <taxon>Spermatophyta</taxon>
        <taxon>Magnoliopsida</taxon>
        <taxon>Liliopsida</taxon>
        <taxon>Poales</taxon>
        <taxon>Poaceae</taxon>
        <taxon>PACMAD clade</taxon>
        <taxon>Panicoideae</taxon>
        <taxon>Andropogonodae</taxon>
        <taxon>Andropogoneae</taxon>
        <taxon>Saccharinae</taxon>
        <taxon>Miscanthus</taxon>
    </lineage>
</organism>
<gene>
    <name evidence="1" type="ORF">NCGR_LOCUS45514</name>
</gene>
<dbReference type="Proteomes" id="UP000604825">
    <property type="component" value="Unassembled WGS sequence"/>
</dbReference>
<keyword evidence="2" id="KW-1185">Reference proteome</keyword>
<proteinExistence type="predicted"/>
<protein>
    <submittedName>
        <fullName evidence="1">Uncharacterized protein</fullName>
    </submittedName>
</protein>
<evidence type="ECO:0000313" key="1">
    <source>
        <dbReference type="EMBL" id="CAD6262134.1"/>
    </source>
</evidence>
<dbReference type="EMBL" id="CAJGYO010000012">
    <property type="protein sequence ID" value="CAD6262134.1"/>
    <property type="molecule type" value="Genomic_DNA"/>
</dbReference>
<accession>A0A811QVW6</accession>
<dbReference type="AlphaFoldDB" id="A0A811QVW6"/>
<name>A0A811QVW6_9POAL</name>
<sequence length="54" mass="6171">MALFKTGSSRRDNSSLRRFTKDCDILQRIDATSGLLATEEIFLRWFSATVLCTQ</sequence>
<comment type="caution">
    <text evidence="1">The sequence shown here is derived from an EMBL/GenBank/DDBJ whole genome shotgun (WGS) entry which is preliminary data.</text>
</comment>
<evidence type="ECO:0000313" key="2">
    <source>
        <dbReference type="Proteomes" id="UP000604825"/>
    </source>
</evidence>
<reference evidence="1" key="1">
    <citation type="submission" date="2020-10" db="EMBL/GenBank/DDBJ databases">
        <authorList>
            <person name="Han B."/>
            <person name="Lu T."/>
            <person name="Zhao Q."/>
            <person name="Huang X."/>
            <person name="Zhao Y."/>
        </authorList>
    </citation>
    <scope>NUCLEOTIDE SEQUENCE</scope>
</reference>